<name>A0A6J7H867_9ZZZZ</name>
<dbReference type="PROSITE" id="PS51352">
    <property type="entry name" value="THIOREDOXIN_2"/>
    <property type="match status" value="1"/>
</dbReference>
<protein>
    <submittedName>
        <fullName evidence="2">Unannotated protein</fullName>
    </submittedName>
</protein>
<dbReference type="InterPro" id="IPR013766">
    <property type="entry name" value="Thioredoxin_domain"/>
</dbReference>
<dbReference type="CDD" id="cd02966">
    <property type="entry name" value="TlpA_like_family"/>
    <property type="match status" value="1"/>
</dbReference>
<dbReference type="Pfam" id="PF08534">
    <property type="entry name" value="Redoxin"/>
    <property type="match status" value="1"/>
</dbReference>
<gene>
    <name evidence="2" type="ORF">UFOPK3674_00199</name>
</gene>
<dbReference type="PANTHER" id="PTHR42852">
    <property type="entry name" value="THIOL:DISULFIDE INTERCHANGE PROTEIN DSBE"/>
    <property type="match status" value="1"/>
</dbReference>
<dbReference type="Gene3D" id="3.40.30.10">
    <property type="entry name" value="Glutaredoxin"/>
    <property type="match status" value="1"/>
</dbReference>
<reference evidence="2" key="1">
    <citation type="submission" date="2020-05" db="EMBL/GenBank/DDBJ databases">
        <authorList>
            <person name="Chiriac C."/>
            <person name="Salcher M."/>
            <person name="Ghai R."/>
            <person name="Kavagutti S V."/>
        </authorList>
    </citation>
    <scope>NUCLEOTIDE SEQUENCE</scope>
</reference>
<dbReference type="InterPro" id="IPR013740">
    <property type="entry name" value="Redoxin"/>
</dbReference>
<dbReference type="AlphaFoldDB" id="A0A6J7H867"/>
<feature type="domain" description="Thioredoxin" evidence="1">
    <location>
        <begin position="66"/>
        <end position="194"/>
    </location>
</feature>
<evidence type="ECO:0000259" key="1">
    <source>
        <dbReference type="PROSITE" id="PS51352"/>
    </source>
</evidence>
<dbReference type="EMBL" id="CAFBMX010000001">
    <property type="protein sequence ID" value="CAB4915328.1"/>
    <property type="molecule type" value="Genomic_DNA"/>
</dbReference>
<dbReference type="GO" id="GO:0016491">
    <property type="term" value="F:oxidoreductase activity"/>
    <property type="evidence" value="ECO:0007669"/>
    <property type="project" value="InterPro"/>
</dbReference>
<dbReference type="PANTHER" id="PTHR42852:SF13">
    <property type="entry name" value="PROTEIN DIPZ"/>
    <property type="match status" value="1"/>
</dbReference>
<dbReference type="InterPro" id="IPR050553">
    <property type="entry name" value="Thioredoxin_ResA/DsbE_sf"/>
</dbReference>
<dbReference type="SUPFAM" id="SSF52833">
    <property type="entry name" value="Thioredoxin-like"/>
    <property type="match status" value="1"/>
</dbReference>
<sequence length="199" mass="20741">MRAALIALAAIAVVALIAVGLHQASSEDGAPAARPTAQPSRAAALERLAGSPPALAALHAQADELLPGGLPALTARLRSVTGHPAVVNVWASWCGPCIQEAPVLQEVSLDRGREVAFIGVDLKDSRSGAQGFLRRFPSSYPSYEDPDGKIFNHLRLAGAPATIFFDAAGEQQYIHQGPYLTAADLRSDIARYAVGKAGA</sequence>
<dbReference type="InterPro" id="IPR036249">
    <property type="entry name" value="Thioredoxin-like_sf"/>
</dbReference>
<proteinExistence type="predicted"/>
<accession>A0A6J7H867</accession>
<evidence type="ECO:0000313" key="2">
    <source>
        <dbReference type="EMBL" id="CAB4915328.1"/>
    </source>
</evidence>
<organism evidence="2">
    <name type="scientific">freshwater metagenome</name>
    <dbReference type="NCBI Taxonomy" id="449393"/>
    <lineage>
        <taxon>unclassified sequences</taxon>
        <taxon>metagenomes</taxon>
        <taxon>ecological metagenomes</taxon>
    </lineage>
</organism>